<comment type="subcellular location">
    <subcellularLocation>
        <location evidence="1">Nucleus</location>
    </subcellularLocation>
</comment>
<evidence type="ECO:0000256" key="4">
    <source>
        <dbReference type="SAM" id="MobiDB-lite"/>
    </source>
</evidence>
<sequence>MSTHTALAHKSAGETHPPPPPPPPPPPAPPRCLKTYKNHTPPAGRPPPQAAAAPPPPPGDHGHYAQGLYHSYAPPPLPPPPHYPGMPAAEHNPYNPNSLPPHHQHPGYAGQGYNPSSHHHMHSSSYTAPHYVPQGAHSGYSGQVPPQGLQDTIPARRQETKEERAERKKREYYEKKKADERHQREKIGSGARPTSMTHRTGDLRGEKKVVPAEEKVENRLKRSSTFLCKIKFRSELPDCVSQPKLLHINTDKDQYTKYTITTLEKTYKHKLFVEPDLGIPLDLLDISGYRPPAGTVPLDPLDAELLLDDEVLKKKEPESIRKKERPTDKGVAWLVKTQYISPFSLESAKHLITEREAKVLREEREGRRLDVETTNDRDQQIQAIEESFRLSKLMPVHQTKPELEPVEIIPLLPDFDRVADQFVHIVFDTDPLAEADALTDLDQEARYELESRAIIRSFTIPGAEEDSQPERLVGYMVPKPEELERDIYEDDEEIGYTWVREYHWDMRKETEKSYVFCFGGDTVTYVPLSTKLVLQKKKAKEGKSKYEIERDFEAPSEVTIQRRDFSQEEEDERDVLRQKFMEGGVKRRHSPDVHPSSSKRQARVEQYSDEDNEVSD</sequence>
<gene>
    <name evidence="5" type="ORF">CSSPJE1EN1_LOCUS13056</name>
</gene>
<keyword evidence="3" id="KW-0539">Nucleus</keyword>
<keyword evidence="6" id="KW-1185">Reference proteome</keyword>
<dbReference type="Proteomes" id="UP001497444">
    <property type="component" value="Chromosome 19"/>
</dbReference>
<feature type="region of interest" description="Disordered" evidence="4">
    <location>
        <begin position="580"/>
        <end position="616"/>
    </location>
</feature>
<reference evidence="5" key="1">
    <citation type="submission" date="2024-02" db="EMBL/GenBank/DDBJ databases">
        <authorList>
            <consortium name="ELIXIR-Norway"/>
            <consortium name="Elixir Norway"/>
        </authorList>
    </citation>
    <scope>NUCLEOTIDE SEQUENCE</scope>
</reference>
<dbReference type="PANTHER" id="PTHR23188">
    <property type="entry name" value="RNA POLYMERASE II-ASSOCIATED FACTOR 1 HOMOLOG"/>
    <property type="match status" value="1"/>
</dbReference>
<evidence type="ECO:0000256" key="3">
    <source>
        <dbReference type="ARBA" id="ARBA00023242"/>
    </source>
</evidence>
<feature type="compositionally biased region" description="Pro residues" evidence="4">
    <location>
        <begin position="73"/>
        <end position="84"/>
    </location>
</feature>
<evidence type="ECO:0000256" key="2">
    <source>
        <dbReference type="ARBA" id="ARBA00007560"/>
    </source>
</evidence>
<feature type="compositionally biased region" description="Acidic residues" evidence="4">
    <location>
        <begin position="607"/>
        <end position="616"/>
    </location>
</feature>
<proteinExistence type="inferred from homology"/>
<comment type="similarity">
    <text evidence="2">Belongs to the PAF1 family.</text>
</comment>
<name>A0ABP0WL34_9BRYO</name>
<evidence type="ECO:0000313" key="6">
    <source>
        <dbReference type="Proteomes" id="UP001497444"/>
    </source>
</evidence>
<feature type="compositionally biased region" description="Basic and acidic residues" evidence="4">
    <location>
        <begin position="154"/>
        <end position="187"/>
    </location>
</feature>
<dbReference type="PANTHER" id="PTHR23188:SF12">
    <property type="entry name" value="RNA POLYMERASE II-ASSOCIATED FACTOR 1 HOMOLOG"/>
    <property type="match status" value="1"/>
</dbReference>
<accession>A0ABP0WL34</accession>
<organism evidence="5 6">
    <name type="scientific">Sphagnum jensenii</name>
    <dbReference type="NCBI Taxonomy" id="128206"/>
    <lineage>
        <taxon>Eukaryota</taxon>
        <taxon>Viridiplantae</taxon>
        <taxon>Streptophyta</taxon>
        <taxon>Embryophyta</taxon>
        <taxon>Bryophyta</taxon>
        <taxon>Sphagnophytina</taxon>
        <taxon>Sphagnopsida</taxon>
        <taxon>Sphagnales</taxon>
        <taxon>Sphagnaceae</taxon>
        <taxon>Sphagnum</taxon>
    </lineage>
</organism>
<feature type="compositionally biased region" description="Pro residues" evidence="4">
    <location>
        <begin position="16"/>
        <end position="30"/>
    </location>
</feature>
<dbReference type="InterPro" id="IPR007133">
    <property type="entry name" value="RNA_pol_II-assoc_Paf1"/>
</dbReference>
<evidence type="ECO:0000313" key="5">
    <source>
        <dbReference type="EMBL" id="CAK9267578.1"/>
    </source>
</evidence>
<feature type="compositionally biased region" description="Pro residues" evidence="4">
    <location>
        <begin position="43"/>
        <end position="59"/>
    </location>
</feature>
<feature type="region of interest" description="Disordered" evidence="4">
    <location>
        <begin position="1"/>
        <end position="204"/>
    </location>
</feature>
<dbReference type="EMBL" id="OZ020114">
    <property type="protein sequence ID" value="CAK9267578.1"/>
    <property type="molecule type" value="Genomic_DNA"/>
</dbReference>
<protein>
    <submittedName>
        <fullName evidence="5">Uncharacterized protein</fullName>
    </submittedName>
</protein>
<evidence type="ECO:0000256" key="1">
    <source>
        <dbReference type="ARBA" id="ARBA00004123"/>
    </source>
</evidence>
<dbReference type="Pfam" id="PF03985">
    <property type="entry name" value="Paf1"/>
    <property type="match status" value="1"/>
</dbReference>